<comment type="function">
    <text evidence="2">Involved in the assembly of mitochondrial and cytoplasmic iron-sulfur proteins. Probably involved in the binding of an intermediate of Fe/S cluster assembly.</text>
</comment>
<dbReference type="EMBL" id="ML996566">
    <property type="protein sequence ID" value="KAF2762162.1"/>
    <property type="molecule type" value="Genomic_DNA"/>
</dbReference>
<dbReference type="InterPro" id="IPR035903">
    <property type="entry name" value="HesB-like_dom_sf"/>
</dbReference>
<dbReference type="Gene3D" id="2.60.300.12">
    <property type="entry name" value="HesB-like domain"/>
    <property type="match status" value="1"/>
</dbReference>
<dbReference type="FunFam" id="2.60.300.12:FF:000001">
    <property type="entry name" value="Iron-binding protein IscA"/>
    <property type="match status" value="1"/>
</dbReference>
<dbReference type="Pfam" id="PF01521">
    <property type="entry name" value="Fe-S_biosyn"/>
    <property type="match status" value="1"/>
</dbReference>
<reference evidence="6" key="1">
    <citation type="journal article" date="2020" name="Stud. Mycol.">
        <title>101 Dothideomycetes genomes: a test case for predicting lifestyles and emergence of pathogens.</title>
        <authorList>
            <person name="Haridas S."/>
            <person name="Albert R."/>
            <person name="Binder M."/>
            <person name="Bloem J."/>
            <person name="Labutti K."/>
            <person name="Salamov A."/>
            <person name="Andreopoulos B."/>
            <person name="Baker S."/>
            <person name="Barry K."/>
            <person name="Bills G."/>
            <person name="Bluhm B."/>
            <person name="Cannon C."/>
            <person name="Castanera R."/>
            <person name="Culley D."/>
            <person name="Daum C."/>
            <person name="Ezra D."/>
            <person name="Gonzalez J."/>
            <person name="Henrissat B."/>
            <person name="Kuo A."/>
            <person name="Liang C."/>
            <person name="Lipzen A."/>
            <person name="Lutzoni F."/>
            <person name="Magnuson J."/>
            <person name="Mondo S."/>
            <person name="Nolan M."/>
            <person name="Ohm R."/>
            <person name="Pangilinan J."/>
            <person name="Park H.-J."/>
            <person name="Ramirez L."/>
            <person name="Alfaro M."/>
            <person name="Sun H."/>
            <person name="Tritt A."/>
            <person name="Yoshinaga Y."/>
            <person name="Zwiers L.-H."/>
            <person name="Turgeon B."/>
            <person name="Goodwin S."/>
            <person name="Spatafora J."/>
            <person name="Crous P."/>
            <person name="Grigoriev I."/>
        </authorList>
    </citation>
    <scope>NUCLEOTIDE SEQUENCE</scope>
    <source>
        <strain evidence="6">CBS 121739</strain>
    </source>
</reference>
<dbReference type="Proteomes" id="UP000799437">
    <property type="component" value="Unassembled WGS sequence"/>
</dbReference>
<dbReference type="AlphaFoldDB" id="A0A6A6WH79"/>
<evidence type="ECO:0000256" key="2">
    <source>
        <dbReference type="ARBA" id="ARBA00054873"/>
    </source>
</evidence>
<dbReference type="GO" id="GO:0005739">
    <property type="term" value="C:mitochondrion"/>
    <property type="evidence" value="ECO:0007669"/>
    <property type="project" value="TreeGrafter"/>
</dbReference>
<feature type="compositionally biased region" description="Polar residues" evidence="4">
    <location>
        <begin position="95"/>
        <end position="104"/>
    </location>
</feature>
<feature type="compositionally biased region" description="Low complexity" evidence="4">
    <location>
        <begin position="120"/>
        <end position="129"/>
    </location>
</feature>
<dbReference type="PANTHER" id="PTHR10072">
    <property type="entry name" value="IRON-SULFUR CLUSTER ASSEMBLY PROTEIN"/>
    <property type="match status" value="1"/>
</dbReference>
<dbReference type="InterPro" id="IPR000361">
    <property type="entry name" value="ATAP_core_dom"/>
</dbReference>
<sequence>MPSKHLSQHPFTETYLPQSPSSHIYTESGQFACLSNLFRPSTSPVTMSTAQLSSVMSASLRFAAQVPRSQRRCPQCLRMFSSYKPFRASSRREMQTATAYQPSTLEPPPPPPRNEPAPPSSITQQQSTSRWKSHTAQKMSDDQKKTAQETLKGPETAISSTISPSTQQTLAKPRRFNFAKRKAIMKLSPTAVDHLRQLLEQPEPKLIRIGTKNKGCSGLAYHLEYVDKPSKLDEQVEQDGVKVLVDNRALLNIIGSEMDWLEDKLSARFVFKNPNITEQCGCGESFSVK</sequence>
<evidence type="ECO:0000256" key="1">
    <source>
        <dbReference type="ARBA" id="ARBA00006718"/>
    </source>
</evidence>
<dbReference type="SUPFAM" id="SSF89360">
    <property type="entry name" value="HesB-like domain"/>
    <property type="match status" value="1"/>
</dbReference>
<dbReference type="PROSITE" id="PS01152">
    <property type="entry name" value="HESB"/>
    <property type="match status" value="1"/>
</dbReference>
<dbReference type="GeneID" id="54484373"/>
<evidence type="ECO:0000313" key="7">
    <source>
        <dbReference type="Proteomes" id="UP000799437"/>
    </source>
</evidence>
<organism evidence="6 7">
    <name type="scientific">Pseudovirgaria hyperparasitica</name>
    <dbReference type="NCBI Taxonomy" id="470096"/>
    <lineage>
        <taxon>Eukaryota</taxon>
        <taxon>Fungi</taxon>
        <taxon>Dikarya</taxon>
        <taxon>Ascomycota</taxon>
        <taxon>Pezizomycotina</taxon>
        <taxon>Dothideomycetes</taxon>
        <taxon>Dothideomycetes incertae sedis</taxon>
        <taxon>Acrospermales</taxon>
        <taxon>Acrospermaceae</taxon>
        <taxon>Pseudovirgaria</taxon>
    </lineage>
</organism>
<feature type="region of interest" description="Disordered" evidence="4">
    <location>
        <begin position="87"/>
        <end position="173"/>
    </location>
</feature>
<dbReference type="OrthoDB" id="333486at2759"/>
<evidence type="ECO:0000256" key="3">
    <source>
        <dbReference type="ARBA" id="ARBA00071673"/>
    </source>
</evidence>
<dbReference type="InterPro" id="IPR017870">
    <property type="entry name" value="FeS_cluster_insertion_CS"/>
</dbReference>
<feature type="domain" description="Core" evidence="5">
    <location>
        <begin position="185"/>
        <end position="284"/>
    </location>
</feature>
<accession>A0A6A6WH79</accession>
<dbReference type="RefSeq" id="XP_033604613.1">
    <property type="nucleotide sequence ID" value="XM_033743319.1"/>
</dbReference>
<dbReference type="InterPro" id="IPR016092">
    <property type="entry name" value="ATAP"/>
</dbReference>
<dbReference type="GO" id="GO:0051537">
    <property type="term" value="F:2 iron, 2 sulfur cluster binding"/>
    <property type="evidence" value="ECO:0007669"/>
    <property type="project" value="TreeGrafter"/>
</dbReference>
<feature type="compositionally biased region" description="Pro residues" evidence="4">
    <location>
        <begin position="105"/>
        <end position="119"/>
    </location>
</feature>
<name>A0A6A6WH79_9PEZI</name>
<dbReference type="GO" id="GO:0016226">
    <property type="term" value="P:iron-sulfur cluster assembly"/>
    <property type="evidence" value="ECO:0007669"/>
    <property type="project" value="InterPro"/>
</dbReference>
<dbReference type="InterPro" id="IPR050322">
    <property type="entry name" value="Fe-S_cluster_asmbl/transfer"/>
</dbReference>
<dbReference type="NCBIfam" id="TIGR00049">
    <property type="entry name" value="iron-sulfur cluster assembly accessory protein"/>
    <property type="match status" value="1"/>
</dbReference>
<evidence type="ECO:0000256" key="4">
    <source>
        <dbReference type="SAM" id="MobiDB-lite"/>
    </source>
</evidence>
<feature type="compositionally biased region" description="Low complexity" evidence="4">
    <location>
        <begin position="156"/>
        <end position="169"/>
    </location>
</feature>
<evidence type="ECO:0000313" key="6">
    <source>
        <dbReference type="EMBL" id="KAF2762162.1"/>
    </source>
</evidence>
<dbReference type="PANTHER" id="PTHR10072:SF41">
    <property type="entry name" value="IRON-SULFUR CLUSTER ASSEMBLY 1 HOMOLOG, MITOCHONDRIAL"/>
    <property type="match status" value="1"/>
</dbReference>
<protein>
    <recommendedName>
        <fullName evidence="3">Iron-sulfur assembly protein 1</fullName>
    </recommendedName>
</protein>
<comment type="similarity">
    <text evidence="1">Belongs to the HesB/IscA family.</text>
</comment>
<keyword evidence="7" id="KW-1185">Reference proteome</keyword>
<evidence type="ECO:0000259" key="5">
    <source>
        <dbReference type="Pfam" id="PF01521"/>
    </source>
</evidence>
<proteinExistence type="inferred from homology"/>
<gene>
    <name evidence="6" type="ORF">EJ05DRAFT_473090</name>
</gene>